<dbReference type="RefSeq" id="WP_223469968.1">
    <property type="nucleotide sequence ID" value="NZ_JAFBIL020000008.1"/>
</dbReference>
<keyword evidence="1" id="KW-0732">Signal</keyword>
<organism evidence="2 3">
    <name type="scientific">Massilia soli</name>
    <dbReference type="NCBI Taxonomy" id="2792854"/>
    <lineage>
        <taxon>Bacteria</taxon>
        <taxon>Pseudomonadati</taxon>
        <taxon>Pseudomonadota</taxon>
        <taxon>Betaproteobacteria</taxon>
        <taxon>Burkholderiales</taxon>
        <taxon>Oxalobacteraceae</taxon>
        <taxon>Telluria group</taxon>
        <taxon>Massilia</taxon>
    </lineage>
</organism>
<dbReference type="EMBL" id="JAFBIL020000008">
    <property type="protein sequence ID" value="MBZ2209514.1"/>
    <property type="molecule type" value="Genomic_DNA"/>
</dbReference>
<feature type="signal peptide" evidence="1">
    <location>
        <begin position="1"/>
        <end position="18"/>
    </location>
</feature>
<dbReference type="Gene3D" id="3.40.50.1240">
    <property type="entry name" value="Phosphoglycerate mutase-like"/>
    <property type="match status" value="1"/>
</dbReference>
<gene>
    <name evidence="2" type="ORF">I4X03_019785</name>
</gene>
<dbReference type="CDD" id="cd07040">
    <property type="entry name" value="HP"/>
    <property type="match status" value="1"/>
</dbReference>
<reference evidence="2 3" key="2">
    <citation type="submission" date="2021-08" db="EMBL/GenBank/DDBJ databases">
        <title>Massilia sp. R798.</title>
        <authorList>
            <person name="Baek J.H."/>
            <person name="Jung H.S."/>
            <person name="Kim K.R."/>
            <person name="Jeon C.O."/>
        </authorList>
    </citation>
    <scope>NUCLEOTIDE SEQUENCE [LARGE SCALE GENOMIC DNA]</scope>
    <source>
        <strain evidence="2 3">R798</strain>
    </source>
</reference>
<dbReference type="Proteomes" id="UP000809349">
    <property type="component" value="Unassembled WGS sequence"/>
</dbReference>
<comment type="caution">
    <text evidence="2">The sequence shown here is derived from an EMBL/GenBank/DDBJ whole genome shotgun (WGS) entry which is preliminary data.</text>
</comment>
<evidence type="ECO:0000313" key="3">
    <source>
        <dbReference type="Proteomes" id="UP000809349"/>
    </source>
</evidence>
<keyword evidence="3" id="KW-1185">Reference proteome</keyword>
<dbReference type="InterPro" id="IPR029033">
    <property type="entry name" value="His_PPase_superfam"/>
</dbReference>
<dbReference type="SUPFAM" id="SSF53254">
    <property type="entry name" value="Phosphoglycerate mutase-like"/>
    <property type="match status" value="1"/>
</dbReference>
<dbReference type="InterPro" id="IPR013078">
    <property type="entry name" value="His_Pase_superF_clade-1"/>
</dbReference>
<reference evidence="2 3" key="1">
    <citation type="submission" date="2021-01" db="EMBL/GenBank/DDBJ databases">
        <authorList>
            <person name="Ruan W."/>
            <person name="Khan S.A."/>
            <person name="Jeon C.O."/>
        </authorList>
    </citation>
    <scope>NUCLEOTIDE SEQUENCE [LARGE SCALE GENOMIC DNA]</scope>
    <source>
        <strain evidence="2 3">R798</strain>
    </source>
</reference>
<name>A0ABS7SU92_9BURK</name>
<accession>A0ABS7SU92</accession>
<dbReference type="SMART" id="SM00855">
    <property type="entry name" value="PGAM"/>
    <property type="match status" value="1"/>
</dbReference>
<feature type="chain" id="PRO_5045954736" evidence="1">
    <location>
        <begin position="19"/>
        <end position="186"/>
    </location>
</feature>
<proteinExistence type="predicted"/>
<evidence type="ECO:0000313" key="2">
    <source>
        <dbReference type="EMBL" id="MBZ2209514.1"/>
    </source>
</evidence>
<dbReference type="Pfam" id="PF00300">
    <property type="entry name" value="His_Phos_1"/>
    <property type="match status" value="1"/>
</dbReference>
<sequence>MTRLLLLFLLSISLNASAAIDEAFWAQLKQGGNIVLMRHAQTVPGVGDPRGFRLGDCSTQRNLSAEGRADAMRIGAAFRARAIAVADVLSSRWCRCVDTATIAFGKVRPATMLDSVFNDSERSGEDKHTELYKFLAQRPAAAGNLVLVTHALNISALTGVSVASGEMPIVRLDGPRTLTVLGRATP</sequence>
<protein>
    <submittedName>
        <fullName evidence="2">Histidine phosphatase family protein</fullName>
    </submittedName>
</protein>
<evidence type="ECO:0000256" key="1">
    <source>
        <dbReference type="SAM" id="SignalP"/>
    </source>
</evidence>